<accession>A0ABV9Y0I8</accession>
<dbReference type="PANTHER" id="PTHR35332">
    <property type="entry name" value="REGULATION OF ENOLASE PROTEIN 1"/>
    <property type="match status" value="1"/>
</dbReference>
<dbReference type="InterPro" id="IPR015987">
    <property type="entry name" value="UCP022704"/>
</dbReference>
<dbReference type="PANTHER" id="PTHR35332:SF2">
    <property type="entry name" value="REGULATION OF ENOLASE PROTEIN 1"/>
    <property type="match status" value="1"/>
</dbReference>
<dbReference type="EMBL" id="JBHSJB010000011">
    <property type="protein sequence ID" value="MFC5055152.1"/>
    <property type="molecule type" value="Genomic_DNA"/>
</dbReference>
<name>A0ABV9Y0I8_9PSEU</name>
<dbReference type="InterPro" id="IPR013320">
    <property type="entry name" value="ConA-like_dom_sf"/>
</dbReference>
<evidence type="ECO:0000313" key="1">
    <source>
        <dbReference type="EMBL" id="MFC5055152.1"/>
    </source>
</evidence>
<dbReference type="SUPFAM" id="SSF49899">
    <property type="entry name" value="Concanavalin A-like lectins/glucanases"/>
    <property type="match status" value="1"/>
</dbReference>
<sequence length="187" mass="20553">MGMRLFGHEDWRWINEPRSWSAEDGLTITADPDTDFWRTTHYGYDRDSGHLLGVPVIGDATFTASFTADYAAQYDQAGVALRVDDRNWIKAGAELVDGEFQISTVVTREFSDWSVVGVARADRMTISAAREGDAVTLRYGLGDEEPVNLLRLAYFPPDVPALVGVMAAAPTGGGFTVRFDRIQVTSA</sequence>
<organism evidence="1 2">
    <name type="scientific">Saccharothrix xinjiangensis</name>
    <dbReference type="NCBI Taxonomy" id="204798"/>
    <lineage>
        <taxon>Bacteria</taxon>
        <taxon>Bacillati</taxon>
        <taxon>Actinomycetota</taxon>
        <taxon>Actinomycetes</taxon>
        <taxon>Pseudonocardiales</taxon>
        <taxon>Pseudonocardiaceae</taxon>
        <taxon>Saccharothrix</taxon>
    </lineage>
</organism>
<evidence type="ECO:0000313" key="2">
    <source>
        <dbReference type="Proteomes" id="UP001595833"/>
    </source>
</evidence>
<dbReference type="Gene3D" id="2.60.120.200">
    <property type="match status" value="1"/>
</dbReference>
<comment type="caution">
    <text evidence="1">The sequence shown here is derived from an EMBL/GenBank/DDBJ whole genome shotgun (WGS) entry which is preliminary data.</text>
</comment>
<keyword evidence="2" id="KW-1185">Reference proteome</keyword>
<dbReference type="RefSeq" id="WP_344040927.1">
    <property type="nucleotide sequence ID" value="NZ_BAAAKE010000026.1"/>
</dbReference>
<proteinExistence type="predicted"/>
<gene>
    <name evidence="1" type="ORF">ACFPFM_15455</name>
</gene>
<dbReference type="Proteomes" id="UP001595833">
    <property type="component" value="Unassembled WGS sequence"/>
</dbReference>
<dbReference type="Pfam" id="PF07081">
    <property type="entry name" value="DUF1349"/>
    <property type="match status" value="1"/>
</dbReference>
<dbReference type="PIRSF" id="PIRSF022704">
    <property type="entry name" value="UCP022704"/>
    <property type="match status" value="1"/>
</dbReference>
<protein>
    <submittedName>
        <fullName evidence="1">DUF1349 domain-containing protein</fullName>
    </submittedName>
</protein>
<reference evidence="2" key="1">
    <citation type="journal article" date="2019" name="Int. J. Syst. Evol. Microbiol.">
        <title>The Global Catalogue of Microorganisms (GCM) 10K type strain sequencing project: providing services to taxonomists for standard genome sequencing and annotation.</title>
        <authorList>
            <consortium name="The Broad Institute Genomics Platform"/>
            <consortium name="The Broad Institute Genome Sequencing Center for Infectious Disease"/>
            <person name="Wu L."/>
            <person name="Ma J."/>
        </authorList>
    </citation>
    <scope>NUCLEOTIDE SEQUENCE [LARGE SCALE GENOMIC DNA]</scope>
    <source>
        <strain evidence="2">KCTC 12848</strain>
    </source>
</reference>
<dbReference type="InterPro" id="IPR009784">
    <property type="entry name" value="DUF1349"/>
</dbReference>